<keyword evidence="1" id="KW-0812">Transmembrane</keyword>
<protein>
    <submittedName>
        <fullName evidence="2">Uncharacterized protein</fullName>
    </submittedName>
</protein>
<dbReference type="AlphaFoldDB" id="A0A317QGT5"/>
<comment type="caution">
    <text evidence="2">The sequence shown here is derived from an EMBL/GenBank/DDBJ whole genome shotgun (WGS) entry which is preliminary data.</text>
</comment>
<accession>A0A317QGT5</accession>
<feature type="transmembrane region" description="Helical" evidence="1">
    <location>
        <begin position="28"/>
        <end position="45"/>
    </location>
</feature>
<evidence type="ECO:0000313" key="2">
    <source>
        <dbReference type="EMBL" id="PWW22888.1"/>
    </source>
</evidence>
<organism evidence="2 3">
    <name type="scientific">Geodermatophilus normandii</name>
    <dbReference type="NCBI Taxonomy" id="1137989"/>
    <lineage>
        <taxon>Bacteria</taxon>
        <taxon>Bacillati</taxon>
        <taxon>Actinomycetota</taxon>
        <taxon>Actinomycetes</taxon>
        <taxon>Geodermatophilales</taxon>
        <taxon>Geodermatophilaceae</taxon>
        <taxon>Geodermatophilus</taxon>
    </lineage>
</organism>
<proteinExistence type="predicted"/>
<reference evidence="3" key="1">
    <citation type="submission" date="2018-05" db="EMBL/GenBank/DDBJ databases">
        <authorList>
            <person name="Klenk H.-P."/>
            <person name="Huntemann M."/>
            <person name="Clum A."/>
            <person name="Pillay M."/>
            <person name="Palaniappan K."/>
            <person name="Varghese N."/>
            <person name="Mikhailova N."/>
            <person name="Stamatis D."/>
            <person name="Reddy T."/>
            <person name="Daum C."/>
            <person name="Shapiro N."/>
            <person name="Ivanova N."/>
            <person name="Kyrpides N."/>
            <person name="Woyke T."/>
        </authorList>
    </citation>
    <scope>NUCLEOTIDE SEQUENCE [LARGE SCALE GENOMIC DNA]</scope>
    <source>
        <strain evidence="3">DSM 45417</strain>
    </source>
</reference>
<feature type="transmembrane region" description="Helical" evidence="1">
    <location>
        <begin position="52"/>
        <end position="74"/>
    </location>
</feature>
<dbReference type="Proteomes" id="UP000246661">
    <property type="component" value="Unassembled WGS sequence"/>
</dbReference>
<keyword evidence="3" id="KW-1185">Reference proteome</keyword>
<gene>
    <name evidence="2" type="ORF">JD79_02051</name>
</gene>
<dbReference type="EMBL" id="QGTX01000001">
    <property type="protein sequence ID" value="PWW22888.1"/>
    <property type="molecule type" value="Genomic_DNA"/>
</dbReference>
<keyword evidence="1" id="KW-1133">Transmembrane helix</keyword>
<keyword evidence="1" id="KW-0472">Membrane</keyword>
<evidence type="ECO:0000256" key="1">
    <source>
        <dbReference type="SAM" id="Phobius"/>
    </source>
</evidence>
<evidence type="ECO:0000313" key="3">
    <source>
        <dbReference type="Proteomes" id="UP000246661"/>
    </source>
</evidence>
<sequence>MIVALVGAVVLAPVVVMADLRRWRPLPLLLWVLATALVVTWVRTLEEGEGQGVLAGIGWLVAAGVAAGLSVAVARRGVPKRRPRHGR</sequence>
<dbReference type="RefSeq" id="WP_110005407.1">
    <property type="nucleotide sequence ID" value="NZ_QGTX01000001.1"/>
</dbReference>
<name>A0A317QGT5_9ACTN</name>